<dbReference type="PRINTS" id="PR00080">
    <property type="entry name" value="SDRFAMILY"/>
</dbReference>
<evidence type="ECO:0000256" key="1">
    <source>
        <dbReference type="ARBA" id="ARBA00006484"/>
    </source>
</evidence>
<dbReference type="PRINTS" id="PR00081">
    <property type="entry name" value="GDHRDH"/>
</dbReference>
<comment type="similarity">
    <text evidence="1 3">Belongs to the short-chain dehydrogenases/reductases (SDR) family.</text>
</comment>
<dbReference type="Proteomes" id="UP001516400">
    <property type="component" value="Unassembled WGS sequence"/>
</dbReference>
<evidence type="ECO:0000256" key="3">
    <source>
        <dbReference type="RuleBase" id="RU000363"/>
    </source>
</evidence>
<accession>A0ABD2P6N7</accession>
<dbReference type="AlphaFoldDB" id="A0ABD2P6N7"/>
<dbReference type="PANTHER" id="PTHR44229:SF8">
    <property type="entry name" value="ALCOHOL DEHYDROGENASE-RELATED"/>
    <property type="match status" value="1"/>
</dbReference>
<dbReference type="SUPFAM" id="SSF51735">
    <property type="entry name" value="NAD(P)-binding Rossmann-fold domains"/>
    <property type="match status" value="1"/>
</dbReference>
<protein>
    <recommendedName>
        <fullName evidence="6">15-hydroxyprostaglandin dehydrogenase [NAD(+)]-like</fullName>
    </recommendedName>
</protein>
<dbReference type="PROSITE" id="PS00061">
    <property type="entry name" value="ADH_SHORT"/>
    <property type="match status" value="1"/>
</dbReference>
<name>A0ABD2P6N7_9CUCU</name>
<dbReference type="Gene3D" id="3.40.50.720">
    <property type="entry name" value="NAD(P)-binding Rossmann-like Domain"/>
    <property type="match status" value="1"/>
</dbReference>
<proteinExistence type="inferred from homology"/>
<organism evidence="4 5">
    <name type="scientific">Cryptolaemus montrouzieri</name>
    <dbReference type="NCBI Taxonomy" id="559131"/>
    <lineage>
        <taxon>Eukaryota</taxon>
        <taxon>Metazoa</taxon>
        <taxon>Ecdysozoa</taxon>
        <taxon>Arthropoda</taxon>
        <taxon>Hexapoda</taxon>
        <taxon>Insecta</taxon>
        <taxon>Pterygota</taxon>
        <taxon>Neoptera</taxon>
        <taxon>Endopterygota</taxon>
        <taxon>Coleoptera</taxon>
        <taxon>Polyphaga</taxon>
        <taxon>Cucujiformia</taxon>
        <taxon>Coccinelloidea</taxon>
        <taxon>Coccinellidae</taxon>
        <taxon>Scymninae</taxon>
        <taxon>Scymnini</taxon>
        <taxon>Cryptolaemus</taxon>
    </lineage>
</organism>
<reference evidence="4 5" key="1">
    <citation type="journal article" date="2021" name="BMC Biol.">
        <title>Horizontally acquired antibacterial genes associated with adaptive radiation of ladybird beetles.</title>
        <authorList>
            <person name="Li H.S."/>
            <person name="Tang X.F."/>
            <person name="Huang Y.H."/>
            <person name="Xu Z.Y."/>
            <person name="Chen M.L."/>
            <person name="Du X.Y."/>
            <person name="Qiu B.Y."/>
            <person name="Chen P.T."/>
            <person name="Zhang W."/>
            <person name="Slipinski A."/>
            <person name="Escalona H.E."/>
            <person name="Waterhouse R.M."/>
            <person name="Zwick A."/>
            <person name="Pang H."/>
        </authorList>
    </citation>
    <scope>NUCLEOTIDE SEQUENCE [LARGE SCALE GENOMIC DNA]</scope>
    <source>
        <strain evidence="4">SYSU2018</strain>
    </source>
</reference>
<sequence>MAFKVEGKIALITGAAAGIGLQYANELLKHGLKGVTIVDFDAKKGAETVQKLNNQYGRKVAIFIQTDVTKTAELKHAFGEANDTWKSLDIVINNAGVMKDSAWEMEVALNCNAVTTGSLLALEYMGKHNGGKGGIVVNIASILGLQELSGCPIYVGTKHFVLGMTRSFGQPYFYNMTGVKFLTMCPGVTNTPLISDASKFALGNFEGLGELLAKELASLPDQEPENVARGMYTLITRGENGSVWVCEGGKPIYEVEIPDRRTLKKN</sequence>
<dbReference type="InterPro" id="IPR036291">
    <property type="entry name" value="NAD(P)-bd_dom_sf"/>
</dbReference>
<comment type="caution">
    <text evidence="4">The sequence shown here is derived from an EMBL/GenBank/DDBJ whole genome shotgun (WGS) entry which is preliminary data.</text>
</comment>
<evidence type="ECO:0000256" key="2">
    <source>
        <dbReference type="ARBA" id="ARBA00023002"/>
    </source>
</evidence>
<dbReference type="InterPro" id="IPR020904">
    <property type="entry name" value="Sc_DH/Rdtase_CS"/>
</dbReference>
<keyword evidence="5" id="KW-1185">Reference proteome</keyword>
<evidence type="ECO:0008006" key="6">
    <source>
        <dbReference type="Google" id="ProtNLM"/>
    </source>
</evidence>
<evidence type="ECO:0000313" key="5">
    <source>
        <dbReference type="Proteomes" id="UP001516400"/>
    </source>
</evidence>
<dbReference type="FunFam" id="3.40.50.720:FF:000149">
    <property type="entry name" value="15-hydroxyprostaglandin dehydrogenase [NAD(+)]"/>
    <property type="match status" value="1"/>
</dbReference>
<keyword evidence="2" id="KW-0560">Oxidoreductase</keyword>
<dbReference type="InterPro" id="IPR002347">
    <property type="entry name" value="SDR_fam"/>
</dbReference>
<dbReference type="GO" id="GO:0016491">
    <property type="term" value="F:oxidoreductase activity"/>
    <property type="evidence" value="ECO:0007669"/>
    <property type="project" value="UniProtKB-KW"/>
</dbReference>
<evidence type="ECO:0000313" key="4">
    <source>
        <dbReference type="EMBL" id="KAL3286377.1"/>
    </source>
</evidence>
<dbReference type="Pfam" id="PF00106">
    <property type="entry name" value="adh_short"/>
    <property type="match status" value="1"/>
</dbReference>
<gene>
    <name evidence="4" type="ORF">HHI36_000887</name>
</gene>
<dbReference type="PANTHER" id="PTHR44229">
    <property type="entry name" value="15-HYDROXYPROSTAGLANDIN DEHYDROGENASE [NAD(+)]"/>
    <property type="match status" value="1"/>
</dbReference>
<dbReference type="EMBL" id="JABFTP020000185">
    <property type="protein sequence ID" value="KAL3286377.1"/>
    <property type="molecule type" value="Genomic_DNA"/>
</dbReference>